<dbReference type="SMART" id="SM00422">
    <property type="entry name" value="HTH_MERR"/>
    <property type="match status" value="1"/>
</dbReference>
<feature type="transmembrane region" description="Helical" evidence="5">
    <location>
        <begin position="31"/>
        <end position="51"/>
    </location>
</feature>
<dbReference type="Gene3D" id="1.10.1660.10">
    <property type="match status" value="1"/>
</dbReference>
<name>A0A7G8PQM0_9FLAO</name>
<evidence type="ECO:0000256" key="4">
    <source>
        <dbReference type="ARBA" id="ARBA00023163"/>
    </source>
</evidence>
<dbReference type="PANTHER" id="PTHR30204:SF69">
    <property type="entry name" value="MERR-FAMILY TRANSCRIPTIONAL REGULATOR"/>
    <property type="match status" value="1"/>
</dbReference>
<dbReference type="InterPro" id="IPR009061">
    <property type="entry name" value="DNA-bd_dom_put_sf"/>
</dbReference>
<dbReference type="SUPFAM" id="SSF46955">
    <property type="entry name" value="Putative DNA-binding domain"/>
    <property type="match status" value="1"/>
</dbReference>
<dbReference type="GO" id="GO:0003677">
    <property type="term" value="F:DNA binding"/>
    <property type="evidence" value="ECO:0007669"/>
    <property type="project" value="UniProtKB-KW"/>
</dbReference>
<keyword evidence="3" id="KW-0238">DNA-binding</keyword>
<keyword evidence="5" id="KW-0812">Transmembrane</keyword>
<dbReference type="Gene3D" id="1.10.1240.10">
    <property type="entry name" value="Methionine synthase domain"/>
    <property type="match status" value="1"/>
</dbReference>
<organism evidence="7 8">
    <name type="scientific">Constantimarinum furrinae</name>
    <dbReference type="NCBI Taxonomy" id="2562285"/>
    <lineage>
        <taxon>Bacteria</taxon>
        <taxon>Pseudomonadati</taxon>
        <taxon>Bacteroidota</taxon>
        <taxon>Flavobacteriia</taxon>
        <taxon>Flavobacteriales</taxon>
        <taxon>Flavobacteriaceae</taxon>
        <taxon>Altibacter/Constantimarinum group</taxon>
        <taxon>Constantimarinum</taxon>
    </lineage>
</organism>
<evidence type="ECO:0000256" key="5">
    <source>
        <dbReference type="SAM" id="Phobius"/>
    </source>
</evidence>
<protein>
    <submittedName>
        <fullName evidence="7">Putative transcriptional regulator, MerR family protein</fullName>
    </submittedName>
</protein>
<dbReference type="PROSITE" id="PS50937">
    <property type="entry name" value="HTH_MERR_2"/>
    <property type="match status" value="1"/>
</dbReference>
<evidence type="ECO:0000256" key="2">
    <source>
        <dbReference type="ARBA" id="ARBA00023015"/>
    </source>
</evidence>
<dbReference type="KEGG" id="alti:ALE3EI_0045"/>
<dbReference type="Pfam" id="PF02607">
    <property type="entry name" value="B12-binding_2"/>
    <property type="match status" value="1"/>
</dbReference>
<keyword evidence="2" id="KW-0805">Transcription regulation</keyword>
<evidence type="ECO:0000256" key="3">
    <source>
        <dbReference type="ARBA" id="ARBA00023125"/>
    </source>
</evidence>
<proteinExistence type="predicted"/>
<evidence type="ECO:0000313" key="7">
    <source>
        <dbReference type="EMBL" id="QNJ96636.1"/>
    </source>
</evidence>
<evidence type="ECO:0000259" key="6">
    <source>
        <dbReference type="PROSITE" id="PS50937"/>
    </source>
</evidence>
<reference evidence="7 8" key="1">
    <citation type="submission" date="2020-04" db="EMBL/GenBank/DDBJ databases">
        <title>Genome sequence of Altibacter aquimarinus strain ALE3EI.</title>
        <authorList>
            <person name="Oh H.-M."/>
            <person name="Jang D."/>
        </authorList>
    </citation>
    <scope>NUCLEOTIDE SEQUENCE [LARGE SCALE GENOMIC DNA]</scope>
    <source>
        <strain evidence="7 8">ALE3EI</strain>
    </source>
</reference>
<keyword evidence="5" id="KW-1133">Transmembrane helix</keyword>
<evidence type="ECO:0000313" key="8">
    <source>
        <dbReference type="Proteomes" id="UP000515514"/>
    </source>
</evidence>
<feature type="domain" description="HTH merR-type" evidence="6">
    <location>
        <begin position="62"/>
        <end position="131"/>
    </location>
</feature>
<sequence length="359" mass="41664">MTIFELSLHISVVSLKKFELYQSTLFLLNNILFNLLAILLNSGLILVFSFFEKSARMGVKTQFSIKDLENLSNVKAHTIRIWEKRYNLLEPERTDTNIRKYNLENLKKLLNVAYLYDQGHKISKIAKLENSEIQKLIQKNSINETNSLALKQLKSAMFDFDDDLFQYTFTELNKTKSFSEIFSEVFLPLLSDIGLLWQTGTIDPSHERFISELIKRKVIVAIDSLKTQPNKSSSPVFALFLPIGEIHEIGLLFTNFQLLSRGFKTVYLGTNIGIESLVHITNHYNQICFLSYFTVKPDLIEIRKYLRDFNKRISKDDQHQLWLLGAKVRKFSDLKTPPNIKIIANNKDFPELLETLKKS</sequence>
<keyword evidence="8" id="KW-1185">Reference proteome</keyword>
<dbReference type="InterPro" id="IPR000551">
    <property type="entry name" value="MerR-type_HTH_dom"/>
</dbReference>
<keyword evidence="1" id="KW-0678">Repressor</keyword>
<dbReference type="GO" id="GO:0003700">
    <property type="term" value="F:DNA-binding transcription factor activity"/>
    <property type="evidence" value="ECO:0007669"/>
    <property type="project" value="InterPro"/>
</dbReference>
<evidence type="ECO:0000256" key="1">
    <source>
        <dbReference type="ARBA" id="ARBA00022491"/>
    </source>
</evidence>
<accession>A0A7G8PQM0</accession>
<dbReference type="Pfam" id="PF13411">
    <property type="entry name" value="MerR_1"/>
    <property type="match status" value="1"/>
</dbReference>
<dbReference type="InterPro" id="IPR047057">
    <property type="entry name" value="MerR_fam"/>
</dbReference>
<keyword evidence="4" id="KW-0804">Transcription</keyword>
<dbReference type="InterPro" id="IPR003759">
    <property type="entry name" value="Cbl-bd_cap"/>
</dbReference>
<dbReference type="CDD" id="cd01104">
    <property type="entry name" value="HTH_MlrA-CarA"/>
    <property type="match status" value="1"/>
</dbReference>
<dbReference type="Gene3D" id="3.40.50.280">
    <property type="entry name" value="Cobalamin-binding domain"/>
    <property type="match status" value="1"/>
</dbReference>
<dbReference type="EMBL" id="CP052909">
    <property type="protein sequence ID" value="QNJ96636.1"/>
    <property type="molecule type" value="Genomic_DNA"/>
</dbReference>
<keyword evidence="5" id="KW-0472">Membrane</keyword>
<dbReference type="PANTHER" id="PTHR30204">
    <property type="entry name" value="REDOX-CYCLING DRUG-SENSING TRANSCRIPTIONAL ACTIVATOR SOXR"/>
    <property type="match status" value="1"/>
</dbReference>
<gene>
    <name evidence="7" type="ORF">ALE3EI_0045</name>
</gene>
<dbReference type="Proteomes" id="UP000515514">
    <property type="component" value="Chromosome"/>
</dbReference>
<dbReference type="InterPro" id="IPR036594">
    <property type="entry name" value="Meth_synthase_dom"/>
</dbReference>
<dbReference type="AlphaFoldDB" id="A0A7G8PQM0"/>